<organism evidence="2 3">
    <name type="scientific">Callosobruchus maculatus</name>
    <name type="common">Southern cowpea weevil</name>
    <name type="synonym">Pulse bruchid</name>
    <dbReference type="NCBI Taxonomy" id="64391"/>
    <lineage>
        <taxon>Eukaryota</taxon>
        <taxon>Metazoa</taxon>
        <taxon>Ecdysozoa</taxon>
        <taxon>Arthropoda</taxon>
        <taxon>Hexapoda</taxon>
        <taxon>Insecta</taxon>
        <taxon>Pterygota</taxon>
        <taxon>Neoptera</taxon>
        <taxon>Endopterygota</taxon>
        <taxon>Coleoptera</taxon>
        <taxon>Polyphaga</taxon>
        <taxon>Cucujiformia</taxon>
        <taxon>Chrysomeloidea</taxon>
        <taxon>Chrysomelidae</taxon>
        <taxon>Bruchinae</taxon>
        <taxon>Bruchini</taxon>
        <taxon>Callosobruchus</taxon>
    </lineage>
</organism>
<evidence type="ECO:0000256" key="1">
    <source>
        <dbReference type="SAM" id="MobiDB-lite"/>
    </source>
</evidence>
<name>A0A653CPS5_CALMS</name>
<dbReference type="PANTHER" id="PTHR14435:SF2">
    <property type="entry name" value="ZINC FINGER PROTEIN 106"/>
    <property type="match status" value="1"/>
</dbReference>
<dbReference type="InterPro" id="IPR036322">
    <property type="entry name" value="WD40_repeat_dom_sf"/>
</dbReference>
<feature type="compositionally biased region" description="Polar residues" evidence="1">
    <location>
        <begin position="54"/>
        <end position="66"/>
    </location>
</feature>
<evidence type="ECO:0000313" key="3">
    <source>
        <dbReference type="Proteomes" id="UP000410492"/>
    </source>
</evidence>
<dbReference type="GO" id="GO:0003723">
    <property type="term" value="F:RNA binding"/>
    <property type="evidence" value="ECO:0007669"/>
    <property type="project" value="InterPro"/>
</dbReference>
<dbReference type="InterPro" id="IPR042622">
    <property type="entry name" value="Znf106"/>
</dbReference>
<feature type="compositionally biased region" description="Basic and acidic residues" evidence="1">
    <location>
        <begin position="484"/>
        <end position="494"/>
    </location>
</feature>
<dbReference type="Proteomes" id="UP000410492">
    <property type="component" value="Unassembled WGS sequence"/>
</dbReference>
<dbReference type="AlphaFoldDB" id="A0A653CPS5"/>
<dbReference type="InterPro" id="IPR015943">
    <property type="entry name" value="WD40/YVTN_repeat-like_dom_sf"/>
</dbReference>
<dbReference type="GO" id="GO:0005829">
    <property type="term" value="C:cytosol"/>
    <property type="evidence" value="ECO:0007669"/>
    <property type="project" value="TreeGrafter"/>
</dbReference>
<keyword evidence="3" id="KW-1185">Reference proteome</keyword>
<gene>
    <name evidence="2" type="ORF">CALMAC_LOCUS10715</name>
</gene>
<dbReference type="GO" id="GO:0016020">
    <property type="term" value="C:membrane"/>
    <property type="evidence" value="ECO:0007669"/>
    <property type="project" value="TreeGrafter"/>
</dbReference>
<protein>
    <submittedName>
        <fullName evidence="2">Uncharacterized protein</fullName>
    </submittedName>
</protein>
<feature type="region of interest" description="Disordered" evidence="1">
    <location>
        <begin position="1"/>
        <end position="82"/>
    </location>
</feature>
<feature type="compositionally biased region" description="Basic residues" evidence="1">
    <location>
        <begin position="42"/>
        <end position="52"/>
    </location>
</feature>
<feature type="compositionally biased region" description="Basic and acidic residues" evidence="1">
    <location>
        <begin position="1"/>
        <end position="10"/>
    </location>
</feature>
<dbReference type="SUPFAM" id="SSF50978">
    <property type="entry name" value="WD40 repeat-like"/>
    <property type="match status" value="1"/>
</dbReference>
<dbReference type="OrthoDB" id="10002522at2759"/>
<proteinExistence type="predicted"/>
<dbReference type="Gene3D" id="2.130.10.10">
    <property type="entry name" value="YVTN repeat-like/Quinoprotein amine dehydrogenase"/>
    <property type="match status" value="2"/>
</dbReference>
<accession>A0A653CPS5</accession>
<feature type="region of interest" description="Disordered" evidence="1">
    <location>
        <begin position="109"/>
        <end position="152"/>
    </location>
</feature>
<feature type="compositionally biased region" description="Basic and acidic residues" evidence="1">
    <location>
        <begin position="118"/>
        <end position="145"/>
    </location>
</feature>
<reference evidence="2 3" key="1">
    <citation type="submission" date="2019-01" db="EMBL/GenBank/DDBJ databases">
        <authorList>
            <person name="Sayadi A."/>
        </authorList>
    </citation>
    <scope>NUCLEOTIDE SEQUENCE [LARGE SCALE GENOMIC DNA]</scope>
</reference>
<feature type="region of interest" description="Disordered" evidence="1">
    <location>
        <begin position="472"/>
        <end position="494"/>
    </location>
</feature>
<sequence length="797" mass="90656">MGRSTNDYRRGPYRSYSTKKYRNNANDVYFEQSQRRDYRRQTTLKRYHRGQLHRGNQYSRTSNVRSKQPKTVEKPPSPVPGSEEYMVKKIEQTSALIMRQLLSPNDIMLPQENCGLESDQKKGSSNDKQKQSPKHTVDRESEMKSTRTRSKKDNVYSVEEVYNKIINHIGNLKDGKKKNLINSKQSGYDSVVNHIATHQRLEISRALRMMCSDTRIVETDESYDFINSVIPDIGIKIEDLPREFIEQLSNTFDTTSYSLESDEQSGEKVEPEPEKILFPEPSLTEDQIVFNSFDDVVPGYIKTEPPDEDACDAINETNNDMECLLPTTDKDDTKILESIKEESLDTEDLKDVINDVQNQPDIRISNTQNTSEDKASYANDANTVSIGTQTETFGELPDVKYLLKNTFYSPPEDIDEAVDRMFQIDKMVADLNEYRQGIFSEFISRTNSGPKVRKREHLERFVSYSKKARQDSEVSEPLDAGAFAKEEPDGKDSHKAVYEKRNNNFELHEKVLSTTVDGTRLVAATESGKVYIFDLTTMTEVKCITVSETPVVAVTCVRDENTSEILAASYDNAVRTYDARKMKLTRMLNTETIVQCMDEKWEYVFMGTSNGYLMRYSLKKNDIEFEEKFNEDCILTLKAISEGARKVLLVGAKEAPVCFRDAITGLHLRTLEHSSPTCSVFSIIVDVDIYCATDNHVQAFSFHEGTVKQTLKAESNKQISCIRLYRKLLFASCENGNIYIYATTQNSKVGCIEGPGGSILSMEVAEDKIFVGTSLLFKVIPIPESILNLKCCSDPIF</sequence>
<evidence type="ECO:0000313" key="2">
    <source>
        <dbReference type="EMBL" id="VEN49669.1"/>
    </source>
</evidence>
<dbReference type="PANTHER" id="PTHR14435">
    <property type="entry name" value="ZINC FINGER PROTEIN 106"/>
    <property type="match status" value="1"/>
</dbReference>
<dbReference type="EMBL" id="CAACVG010008413">
    <property type="protein sequence ID" value="VEN49669.1"/>
    <property type="molecule type" value="Genomic_DNA"/>
</dbReference>
<dbReference type="GO" id="GO:0017124">
    <property type="term" value="F:SH3 domain binding"/>
    <property type="evidence" value="ECO:0007669"/>
    <property type="project" value="TreeGrafter"/>
</dbReference>